<dbReference type="Gene3D" id="3.60.21.10">
    <property type="match status" value="1"/>
</dbReference>
<dbReference type="PANTHER" id="PTHR33393">
    <property type="entry name" value="POLYGLUTAMINE SYNTHESIS ACCESSORY PROTEIN RV0574C-RELATED"/>
    <property type="match status" value="1"/>
</dbReference>
<evidence type="ECO:0000313" key="4">
    <source>
        <dbReference type="Proteomes" id="UP000297258"/>
    </source>
</evidence>
<dbReference type="InterPro" id="IPR029052">
    <property type="entry name" value="Metallo-depent_PP-like"/>
</dbReference>
<dbReference type="EMBL" id="SPUM01000037">
    <property type="protein sequence ID" value="TFW33724.1"/>
    <property type="molecule type" value="Genomic_DNA"/>
</dbReference>
<evidence type="ECO:0000313" key="3">
    <source>
        <dbReference type="EMBL" id="TFW33724.1"/>
    </source>
</evidence>
<organism evidence="3 4">
    <name type="scientific">Massilia horti</name>
    <dbReference type="NCBI Taxonomy" id="2562153"/>
    <lineage>
        <taxon>Bacteria</taxon>
        <taxon>Pseudomonadati</taxon>
        <taxon>Pseudomonadota</taxon>
        <taxon>Betaproteobacteria</taxon>
        <taxon>Burkholderiales</taxon>
        <taxon>Oxalobacteraceae</taxon>
        <taxon>Telluria group</taxon>
        <taxon>Massilia</taxon>
    </lineage>
</organism>
<protein>
    <submittedName>
        <fullName evidence="3">CapA family protein</fullName>
    </submittedName>
</protein>
<comment type="similarity">
    <text evidence="1">Belongs to the CapA family.</text>
</comment>
<sequence>MSDHPAPEPRLRLVFGGDAMLGRLVNDAIGLHGPGYPLGAIAPLLRTADLAIVNLECAITASTRQWHGEPKAFYFGAPPQAIESLTGAGIDLVSLANNHALDFDVRGLLDTVDALDAHSIAHAGAGADLQAALRPVIVERNGLRIGMAAFCDHQEDFAAGPARPGIAWLDLRDEPAALAAFSRALDALARADVDWPILSLHWGPNMAWRPSPRFRRLAHAAIDMGWKILFGHSAHVFQGIEWRNGAPIMYAAGDLVDDYYVDPTFCNDHQLLFELQLGPDKVERIVLHPLFIADCRTIRADSAQRAWIFRQMSELCAELGTPVHPDAHTLVIAPPA</sequence>
<dbReference type="Pfam" id="PF09587">
    <property type="entry name" value="PGA_cap"/>
    <property type="match status" value="1"/>
</dbReference>
<dbReference type="AlphaFoldDB" id="A0A4Y9T3A7"/>
<comment type="caution">
    <text evidence="3">The sequence shown here is derived from an EMBL/GenBank/DDBJ whole genome shotgun (WGS) entry which is preliminary data.</text>
</comment>
<evidence type="ECO:0000259" key="2">
    <source>
        <dbReference type="SMART" id="SM00854"/>
    </source>
</evidence>
<evidence type="ECO:0000256" key="1">
    <source>
        <dbReference type="ARBA" id="ARBA00005662"/>
    </source>
</evidence>
<gene>
    <name evidence="3" type="ORF">E4O92_05890</name>
</gene>
<reference evidence="3 4" key="1">
    <citation type="submission" date="2019-03" db="EMBL/GenBank/DDBJ databases">
        <title>Draft genome of Massilia hortus sp. nov., a novel bacterial species of the Oxalobacteraceae family.</title>
        <authorList>
            <person name="Peta V."/>
            <person name="Raths R."/>
            <person name="Bucking H."/>
        </authorList>
    </citation>
    <scope>NUCLEOTIDE SEQUENCE [LARGE SCALE GENOMIC DNA]</scope>
    <source>
        <strain evidence="3 4">ONC3</strain>
    </source>
</reference>
<dbReference type="Proteomes" id="UP000297258">
    <property type="component" value="Unassembled WGS sequence"/>
</dbReference>
<dbReference type="SMART" id="SM00854">
    <property type="entry name" value="PGA_cap"/>
    <property type="match status" value="1"/>
</dbReference>
<dbReference type="OrthoDB" id="5405713at2"/>
<dbReference type="PANTHER" id="PTHR33393:SF11">
    <property type="entry name" value="POLYGLUTAMINE SYNTHESIS ACCESSORY PROTEIN RV0574C-RELATED"/>
    <property type="match status" value="1"/>
</dbReference>
<dbReference type="CDD" id="cd07381">
    <property type="entry name" value="MPP_CapA"/>
    <property type="match status" value="1"/>
</dbReference>
<accession>A0A4Y9T3A7</accession>
<name>A0A4Y9T3A7_9BURK</name>
<dbReference type="SUPFAM" id="SSF56300">
    <property type="entry name" value="Metallo-dependent phosphatases"/>
    <property type="match status" value="1"/>
</dbReference>
<proteinExistence type="inferred from homology"/>
<feature type="domain" description="Capsule synthesis protein CapA" evidence="2">
    <location>
        <begin position="12"/>
        <end position="259"/>
    </location>
</feature>
<dbReference type="InterPro" id="IPR052169">
    <property type="entry name" value="CW_Biosynth-Accessory"/>
</dbReference>
<keyword evidence="4" id="KW-1185">Reference proteome</keyword>
<dbReference type="InterPro" id="IPR019079">
    <property type="entry name" value="Capsule_synth_CapA"/>
</dbReference>